<dbReference type="Gene3D" id="6.10.140.530">
    <property type="match status" value="1"/>
</dbReference>
<dbReference type="GO" id="GO:0032259">
    <property type="term" value="P:methylation"/>
    <property type="evidence" value="ECO:0007669"/>
    <property type="project" value="UniProtKB-KW"/>
</dbReference>
<dbReference type="PANTHER" id="PTHR12829:SF7">
    <property type="entry name" value="N6-ADENOSINE-METHYLTRANSFERASE CATALYTIC SUBUNIT"/>
    <property type="match status" value="1"/>
</dbReference>
<name>A0A1A6BZX4_9GAMM</name>
<dbReference type="PROSITE" id="PS00092">
    <property type="entry name" value="N6_MTASE"/>
    <property type="match status" value="1"/>
</dbReference>
<dbReference type="InterPro" id="IPR007757">
    <property type="entry name" value="MT-A70-like"/>
</dbReference>
<keyword evidence="8" id="KW-1185">Reference proteome</keyword>
<dbReference type="InterPro" id="IPR002052">
    <property type="entry name" value="DNA_methylase_N6_adenine_CS"/>
</dbReference>
<evidence type="ECO:0000259" key="6">
    <source>
        <dbReference type="Pfam" id="PF03457"/>
    </source>
</evidence>
<accession>A0A1A6BZX4</accession>
<sequence length="296" mass="33688">MQDIDNDMHWHLRLGEASAAATRLANGKLHLPVRDSSGKIDPLGRWLNEQRRRYNHGTLSAQRREALEATGFDMNPVRGKASQKPRPTDGERVAQNGCRHVSSLDVLIREQRKYRVIYADPPWRYDNQGTRAATDNHYDTMSSADIAAMPIPDLADTDCFLHLWTTNGFLKDALDIMDAWGFDFKSQAVWVKPQMGLGNYWRLNHELLLLGRKGKPQWKARNLHSAVTFPRGKHSAKPEAFRTMIEQANDGPYLELFGRRAAPGWTVFGNQMSGDLVDRTYLVESPPCRLRTAIHD</sequence>
<protein>
    <recommendedName>
        <fullName evidence="6">Helicase-associated domain-containing protein</fullName>
    </recommendedName>
</protein>
<dbReference type="PROSITE" id="PS51143">
    <property type="entry name" value="MT_A70"/>
    <property type="match status" value="1"/>
</dbReference>
<organism evidence="7 8">
    <name type="scientific">Acidihalobacter prosperus</name>
    <dbReference type="NCBI Taxonomy" id="160660"/>
    <lineage>
        <taxon>Bacteria</taxon>
        <taxon>Pseudomonadati</taxon>
        <taxon>Pseudomonadota</taxon>
        <taxon>Gammaproteobacteria</taxon>
        <taxon>Chromatiales</taxon>
        <taxon>Ectothiorhodospiraceae</taxon>
        <taxon>Acidihalobacter</taxon>
    </lineage>
</organism>
<evidence type="ECO:0000313" key="8">
    <source>
        <dbReference type="Proteomes" id="UP000029273"/>
    </source>
</evidence>
<proteinExistence type="inferred from homology"/>
<feature type="domain" description="Helicase-associated" evidence="6">
    <location>
        <begin position="23"/>
        <end position="72"/>
    </location>
</feature>
<evidence type="ECO:0000256" key="3">
    <source>
        <dbReference type="ARBA" id="ARBA00022691"/>
    </source>
</evidence>
<reference evidence="7 8" key="1">
    <citation type="journal article" date="2014" name="Genome Announc.">
        <title>Draft Genome Sequence of the Iron-Oxidizing, Acidophilic, and Halotolerant 'Thiobacillus prosperus' Type Strain DSM 5130.</title>
        <authorList>
            <person name="Ossandon F.J."/>
            <person name="Cardenas J.P."/>
            <person name="Corbett M."/>
            <person name="Quatrini R."/>
            <person name="Holmes D.S."/>
            <person name="Watkin E."/>
        </authorList>
    </citation>
    <scope>NUCLEOTIDE SEQUENCE [LARGE SCALE GENOMIC DNA]</scope>
    <source>
        <strain evidence="7 8">DSM 5130</strain>
    </source>
</reference>
<dbReference type="SUPFAM" id="SSF53335">
    <property type="entry name" value="S-adenosyl-L-methionine-dependent methyltransferases"/>
    <property type="match status" value="1"/>
</dbReference>
<dbReference type="AlphaFoldDB" id="A0A1A6BZX4"/>
<dbReference type="EMBL" id="JQSG02000007">
    <property type="protein sequence ID" value="OBS07856.1"/>
    <property type="molecule type" value="Genomic_DNA"/>
</dbReference>
<evidence type="ECO:0000313" key="7">
    <source>
        <dbReference type="EMBL" id="OBS07856.1"/>
    </source>
</evidence>
<evidence type="ECO:0000256" key="1">
    <source>
        <dbReference type="ARBA" id="ARBA00022603"/>
    </source>
</evidence>
<gene>
    <name evidence="7" type="ORF">Thpro_023180</name>
</gene>
<dbReference type="PANTHER" id="PTHR12829">
    <property type="entry name" value="N6-ADENOSINE-METHYLTRANSFERASE"/>
    <property type="match status" value="1"/>
</dbReference>
<comment type="caution">
    <text evidence="7">The sequence shown here is derived from an EMBL/GenBank/DDBJ whole genome shotgun (WGS) entry which is preliminary data.</text>
</comment>
<dbReference type="GO" id="GO:0008168">
    <property type="term" value="F:methyltransferase activity"/>
    <property type="evidence" value="ECO:0007669"/>
    <property type="project" value="UniProtKB-KW"/>
</dbReference>
<evidence type="ECO:0000256" key="4">
    <source>
        <dbReference type="PROSITE-ProRule" id="PRU00489"/>
    </source>
</evidence>
<feature type="region of interest" description="Disordered" evidence="5">
    <location>
        <begin position="69"/>
        <end position="93"/>
    </location>
</feature>
<dbReference type="Pfam" id="PF03457">
    <property type="entry name" value="HA"/>
    <property type="match status" value="1"/>
</dbReference>
<dbReference type="Proteomes" id="UP000029273">
    <property type="component" value="Unassembled WGS sequence"/>
</dbReference>
<keyword evidence="2" id="KW-0808">Transferase</keyword>
<keyword evidence="1" id="KW-0489">Methyltransferase</keyword>
<evidence type="ECO:0000256" key="5">
    <source>
        <dbReference type="SAM" id="MobiDB-lite"/>
    </source>
</evidence>
<comment type="similarity">
    <text evidence="4">Belongs to the MT-A70-like family.</text>
</comment>
<evidence type="ECO:0000256" key="2">
    <source>
        <dbReference type="ARBA" id="ARBA00022679"/>
    </source>
</evidence>
<keyword evidence="3" id="KW-0949">S-adenosyl-L-methionine</keyword>
<dbReference type="RefSeq" id="WP_082954722.1">
    <property type="nucleotide sequence ID" value="NZ_JQSG02000007.1"/>
</dbReference>
<dbReference type="Gene3D" id="3.40.50.150">
    <property type="entry name" value="Vaccinia Virus protein VP39"/>
    <property type="match status" value="1"/>
</dbReference>
<dbReference type="InterPro" id="IPR005114">
    <property type="entry name" value="Helicase_assoc"/>
</dbReference>
<dbReference type="OrthoDB" id="6258822at2"/>
<dbReference type="InterPro" id="IPR029063">
    <property type="entry name" value="SAM-dependent_MTases_sf"/>
</dbReference>
<dbReference type="Pfam" id="PF05063">
    <property type="entry name" value="MT-A70"/>
    <property type="match status" value="1"/>
</dbReference>
<dbReference type="GO" id="GO:0003676">
    <property type="term" value="F:nucleic acid binding"/>
    <property type="evidence" value="ECO:0007669"/>
    <property type="project" value="InterPro"/>
</dbReference>